<reference evidence="4" key="3">
    <citation type="submission" date="2015-06" db="UniProtKB">
        <authorList>
            <consortium name="EnsemblMetazoa"/>
        </authorList>
    </citation>
    <scope>IDENTIFICATION</scope>
</reference>
<evidence type="ECO:0000256" key="1">
    <source>
        <dbReference type="SAM" id="MobiDB-lite"/>
    </source>
</evidence>
<dbReference type="PANTHER" id="PTHR11360:SF251">
    <property type="entry name" value="MAJOR FACILITATOR SUPERFAMILY (MFS) PROFILE DOMAIN-CONTAINING PROTEIN"/>
    <property type="match status" value="1"/>
</dbReference>
<feature type="transmembrane region" description="Helical" evidence="2">
    <location>
        <begin position="12"/>
        <end position="37"/>
    </location>
</feature>
<dbReference type="eggNOG" id="KOG2504">
    <property type="taxonomic scope" value="Eukaryota"/>
</dbReference>
<keyword evidence="2" id="KW-0472">Membrane</keyword>
<dbReference type="Proteomes" id="UP000015101">
    <property type="component" value="Unassembled WGS sequence"/>
</dbReference>
<dbReference type="EnsemblMetazoa" id="HelroT193399">
    <property type="protein sequence ID" value="HelroP193399"/>
    <property type="gene ID" value="HelroG193399"/>
</dbReference>
<keyword evidence="5" id="KW-1185">Reference proteome</keyword>
<evidence type="ECO:0000313" key="3">
    <source>
        <dbReference type="EMBL" id="ESN96927.1"/>
    </source>
</evidence>
<dbReference type="InterPro" id="IPR036259">
    <property type="entry name" value="MFS_trans_sf"/>
</dbReference>
<dbReference type="EMBL" id="AMQM01006538">
    <property type="status" value="NOT_ANNOTATED_CDS"/>
    <property type="molecule type" value="Genomic_DNA"/>
</dbReference>
<feature type="transmembrane region" description="Helical" evidence="2">
    <location>
        <begin position="352"/>
        <end position="373"/>
    </location>
</feature>
<dbReference type="GeneID" id="20212630"/>
<dbReference type="Pfam" id="PF07690">
    <property type="entry name" value="MFS_1"/>
    <property type="match status" value="1"/>
</dbReference>
<feature type="transmembrane region" description="Helical" evidence="2">
    <location>
        <begin position="49"/>
        <end position="72"/>
    </location>
</feature>
<feature type="transmembrane region" description="Helical" evidence="2">
    <location>
        <begin position="320"/>
        <end position="340"/>
    </location>
</feature>
<evidence type="ECO:0000313" key="5">
    <source>
        <dbReference type="Proteomes" id="UP000015101"/>
    </source>
</evidence>
<proteinExistence type="predicted"/>
<dbReference type="PANTHER" id="PTHR11360">
    <property type="entry name" value="MONOCARBOXYLATE TRANSPORTER"/>
    <property type="match status" value="1"/>
</dbReference>
<evidence type="ECO:0008006" key="6">
    <source>
        <dbReference type="Google" id="ProtNLM"/>
    </source>
</evidence>
<feature type="compositionally biased region" description="Low complexity" evidence="1">
    <location>
        <begin position="223"/>
        <end position="253"/>
    </location>
</feature>
<evidence type="ECO:0000256" key="2">
    <source>
        <dbReference type="SAM" id="Phobius"/>
    </source>
</evidence>
<feature type="transmembrane region" description="Helical" evidence="2">
    <location>
        <begin position="144"/>
        <end position="164"/>
    </location>
</feature>
<dbReference type="OrthoDB" id="10016898at2759"/>
<reference evidence="3 5" key="2">
    <citation type="journal article" date="2013" name="Nature">
        <title>Insights into bilaterian evolution from three spiralian genomes.</title>
        <authorList>
            <person name="Simakov O."/>
            <person name="Marletaz F."/>
            <person name="Cho S.J."/>
            <person name="Edsinger-Gonzales E."/>
            <person name="Havlak P."/>
            <person name="Hellsten U."/>
            <person name="Kuo D.H."/>
            <person name="Larsson T."/>
            <person name="Lv J."/>
            <person name="Arendt D."/>
            <person name="Savage R."/>
            <person name="Osoegawa K."/>
            <person name="de Jong P."/>
            <person name="Grimwood J."/>
            <person name="Chapman J.A."/>
            <person name="Shapiro H."/>
            <person name="Aerts A."/>
            <person name="Otillar R.P."/>
            <person name="Terry A.Y."/>
            <person name="Boore J.L."/>
            <person name="Grigoriev I.V."/>
            <person name="Lindberg D.R."/>
            <person name="Seaver E.C."/>
            <person name="Weisblat D.A."/>
            <person name="Putnam N.H."/>
            <person name="Rokhsar D.S."/>
        </authorList>
    </citation>
    <scope>NUCLEOTIDE SEQUENCE</scope>
</reference>
<protein>
    <recommendedName>
        <fullName evidence="6">Major facilitator superfamily (MFS) profile domain-containing protein</fullName>
    </recommendedName>
</protein>
<evidence type="ECO:0000313" key="4">
    <source>
        <dbReference type="EnsemblMetazoa" id="HelroP193399"/>
    </source>
</evidence>
<keyword evidence="2" id="KW-0812">Transmembrane</keyword>
<feature type="transmembrane region" description="Helical" evidence="2">
    <location>
        <begin position="379"/>
        <end position="397"/>
    </location>
</feature>
<dbReference type="RefSeq" id="XP_009025055.1">
    <property type="nucleotide sequence ID" value="XM_009026807.1"/>
</dbReference>
<dbReference type="InterPro" id="IPR050327">
    <property type="entry name" value="Proton-linked_MCT"/>
</dbReference>
<dbReference type="GO" id="GO:0022857">
    <property type="term" value="F:transmembrane transporter activity"/>
    <property type="evidence" value="ECO:0000318"/>
    <property type="project" value="GO_Central"/>
</dbReference>
<sequence length="584" mass="66011">MSFKSEFNENRRGWLVFVSVIFITITRSCFFYSFGIIVNKLTEEFNESLTIATWVGMGQIAITHFISFLPAICIKRLGRNGYRICGIAGTLLEGLSLISSSYVQQVPVMFFTYTLLFGAGSCFVYMTCCLTLIEFFPKGHKRHVLATTCVNSGYAISSLIYNPLVTCIVEYSSWRTAFQIQAVIILFFGILGSWTFLPNSDEEQKLLPSFADDDYSEEHHRQLQQQPQLQQQQQPEQQQQQQPEQQQQPQLQQLQQRQPTQELLHQGQDQKQSCEWAPLMKSLVRCDVLCWLLGEFFNSVLYYTPFYMLPHYMTLKNLTASNISLVMTVLSLSECIFYLLTSLPGDYLAGKLIFVSICACSMATILNACWTSLDSSYEAILGLATGSSSLLFLNLCVCQNCKIEKNLQWNKNHDIENFIVILVIIVCQPRAAITSHKETPSSSIFCNFLGFCDVYVIYFEVFFDVVSPVDGLLLAMSYTYLYACSAEATGLHIDVAWSATNFCTGVGISMAPLFSGLIYDTTQSYNKVFLLLSLAAFMNCLLFSSIPLIQHCRNRKKNRGDVKTNINDDKMIGGIKKSQQTLNG</sequence>
<dbReference type="InParanoid" id="T1FUY4"/>
<dbReference type="EMBL" id="KB097487">
    <property type="protein sequence ID" value="ESN96927.1"/>
    <property type="molecule type" value="Genomic_DNA"/>
</dbReference>
<dbReference type="GO" id="GO:0005886">
    <property type="term" value="C:plasma membrane"/>
    <property type="evidence" value="ECO:0000318"/>
    <property type="project" value="GO_Central"/>
</dbReference>
<dbReference type="AlphaFoldDB" id="T1FUY4"/>
<feature type="transmembrane region" description="Helical" evidence="2">
    <location>
        <begin position="495"/>
        <end position="517"/>
    </location>
</feature>
<feature type="region of interest" description="Disordered" evidence="1">
    <location>
        <begin position="221"/>
        <end position="253"/>
    </location>
</feature>
<dbReference type="KEGG" id="hro:HELRODRAFT_193399"/>
<dbReference type="SUPFAM" id="SSF103473">
    <property type="entry name" value="MFS general substrate transporter"/>
    <property type="match status" value="1"/>
</dbReference>
<dbReference type="Gene3D" id="1.20.1250.20">
    <property type="entry name" value="MFS general substrate transporter like domains"/>
    <property type="match status" value="1"/>
</dbReference>
<dbReference type="HOGENOM" id="CLU_544319_0_0_1"/>
<keyword evidence="2" id="KW-1133">Transmembrane helix</keyword>
<dbReference type="InterPro" id="IPR011701">
    <property type="entry name" value="MFS"/>
</dbReference>
<accession>T1FUY4</accession>
<reference evidence="5" key="1">
    <citation type="submission" date="2012-12" db="EMBL/GenBank/DDBJ databases">
        <authorList>
            <person name="Hellsten U."/>
            <person name="Grimwood J."/>
            <person name="Chapman J.A."/>
            <person name="Shapiro H."/>
            <person name="Aerts A."/>
            <person name="Otillar R.P."/>
            <person name="Terry A.Y."/>
            <person name="Boore J.L."/>
            <person name="Simakov O."/>
            <person name="Marletaz F."/>
            <person name="Cho S.-J."/>
            <person name="Edsinger-Gonzales E."/>
            <person name="Havlak P."/>
            <person name="Kuo D.-H."/>
            <person name="Larsson T."/>
            <person name="Lv J."/>
            <person name="Arendt D."/>
            <person name="Savage R."/>
            <person name="Osoegawa K."/>
            <person name="de Jong P."/>
            <person name="Lindberg D.R."/>
            <person name="Seaver E.C."/>
            <person name="Weisblat D.A."/>
            <person name="Putnam N.H."/>
            <person name="Grigoriev I.V."/>
            <person name="Rokhsar D.S."/>
        </authorList>
    </citation>
    <scope>NUCLEOTIDE SEQUENCE</scope>
</reference>
<feature type="transmembrane region" description="Helical" evidence="2">
    <location>
        <begin position="176"/>
        <end position="197"/>
    </location>
</feature>
<feature type="transmembrane region" description="Helical" evidence="2">
    <location>
        <begin position="455"/>
        <end position="483"/>
    </location>
</feature>
<feature type="transmembrane region" description="Helical" evidence="2">
    <location>
        <begin position="288"/>
        <end position="308"/>
    </location>
</feature>
<organism evidence="4 5">
    <name type="scientific">Helobdella robusta</name>
    <name type="common">Californian leech</name>
    <dbReference type="NCBI Taxonomy" id="6412"/>
    <lineage>
        <taxon>Eukaryota</taxon>
        <taxon>Metazoa</taxon>
        <taxon>Spiralia</taxon>
        <taxon>Lophotrochozoa</taxon>
        <taxon>Annelida</taxon>
        <taxon>Clitellata</taxon>
        <taxon>Hirudinea</taxon>
        <taxon>Rhynchobdellida</taxon>
        <taxon>Glossiphoniidae</taxon>
        <taxon>Helobdella</taxon>
    </lineage>
</organism>
<feature type="transmembrane region" description="Helical" evidence="2">
    <location>
        <begin position="110"/>
        <end position="132"/>
    </location>
</feature>
<dbReference type="CTD" id="20212630"/>
<name>T1FUY4_HELRO</name>
<feature type="transmembrane region" description="Helical" evidence="2">
    <location>
        <begin position="84"/>
        <end position="104"/>
    </location>
</feature>
<gene>
    <name evidence="4" type="primary">20212630</name>
    <name evidence="3" type="ORF">HELRODRAFT_193399</name>
</gene>
<feature type="transmembrane region" description="Helical" evidence="2">
    <location>
        <begin position="529"/>
        <end position="549"/>
    </location>
</feature>
<feature type="transmembrane region" description="Helical" evidence="2">
    <location>
        <begin position="418"/>
        <end position="435"/>
    </location>
</feature>